<gene>
    <name evidence="2" type="ORF">GCM10025876_10520</name>
</gene>
<evidence type="ECO:0000256" key="1">
    <source>
        <dbReference type="SAM" id="Phobius"/>
    </source>
</evidence>
<accession>A0ABQ6IDN0</accession>
<protein>
    <recommendedName>
        <fullName evidence="4">ABC transporter permease</fullName>
    </recommendedName>
</protein>
<evidence type="ECO:0000313" key="3">
    <source>
        <dbReference type="Proteomes" id="UP001157125"/>
    </source>
</evidence>
<name>A0ABQ6IDN0_9MICO</name>
<dbReference type="Proteomes" id="UP001157125">
    <property type="component" value="Unassembled WGS sequence"/>
</dbReference>
<evidence type="ECO:0000313" key="2">
    <source>
        <dbReference type="EMBL" id="GMA34848.1"/>
    </source>
</evidence>
<evidence type="ECO:0008006" key="4">
    <source>
        <dbReference type="Google" id="ProtNLM"/>
    </source>
</evidence>
<proteinExistence type="predicted"/>
<dbReference type="RefSeq" id="WP_348523447.1">
    <property type="nucleotide sequence ID" value="NZ_BSUN01000001.1"/>
</dbReference>
<dbReference type="EMBL" id="BSUN01000001">
    <property type="protein sequence ID" value="GMA34848.1"/>
    <property type="molecule type" value="Genomic_DNA"/>
</dbReference>
<comment type="caution">
    <text evidence="2">The sequence shown here is derived from an EMBL/GenBank/DDBJ whole genome shotgun (WGS) entry which is preliminary data.</text>
</comment>
<sequence>MSATTETEAQQQPATPSRARQVLREILESSTLVVIMAIVAAMLIGAVLIAFADDQVREASAYFFSRPGDTLSAIWEAVSGAYVAMFQGAVYNPNVDSFAGQIKPFTQTLTQATP</sequence>
<reference evidence="3" key="1">
    <citation type="journal article" date="2019" name="Int. J. Syst. Evol. Microbiol.">
        <title>The Global Catalogue of Microorganisms (GCM) 10K type strain sequencing project: providing services to taxonomists for standard genome sequencing and annotation.</title>
        <authorList>
            <consortium name="The Broad Institute Genomics Platform"/>
            <consortium name="The Broad Institute Genome Sequencing Center for Infectious Disease"/>
            <person name="Wu L."/>
            <person name="Ma J."/>
        </authorList>
    </citation>
    <scope>NUCLEOTIDE SEQUENCE [LARGE SCALE GENOMIC DNA]</scope>
    <source>
        <strain evidence="3">NBRC 112299</strain>
    </source>
</reference>
<keyword evidence="1" id="KW-0472">Membrane</keyword>
<keyword evidence="1" id="KW-0812">Transmembrane</keyword>
<keyword evidence="1" id="KW-1133">Transmembrane helix</keyword>
<organism evidence="2 3">
    <name type="scientific">Demequina litorisediminis</name>
    <dbReference type="NCBI Taxonomy" id="1849022"/>
    <lineage>
        <taxon>Bacteria</taxon>
        <taxon>Bacillati</taxon>
        <taxon>Actinomycetota</taxon>
        <taxon>Actinomycetes</taxon>
        <taxon>Micrococcales</taxon>
        <taxon>Demequinaceae</taxon>
        <taxon>Demequina</taxon>
    </lineage>
</organism>
<keyword evidence="3" id="KW-1185">Reference proteome</keyword>
<feature type="transmembrane region" description="Helical" evidence="1">
    <location>
        <begin position="32"/>
        <end position="52"/>
    </location>
</feature>